<accession>A0A9P0SN16</accession>
<evidence type="ECO:0008006" key="6">
    <source>
        <dbReference type="Google" id="ProtNLM"/>
    </source>
</evidence>
<dbReference type="Pfam" id="PF00201">
    <property type="entry name" value="UDPGT"/>
    <property type="match status" value="1"/>
</dbReference>
<evidence type="ECO:0000256" key="2">
    <source>
        <dbReference type="ARBA" id="ARBA00022676"/>
    </source>
</evidence>
<dbReference type="Proteomes" id="UP001152562">
    <property type="component" value="Unassembled WGS sequence"/>
</dbReference>
<gene>
    <name evidence="4" type="ORF">PIBRA_LOCUS613</name>
</gene>
<reference evidence="4" key="1">
    <citation type="submission" date="2022-05" db="EMBL/GenBank/DDBJ databases">
        <authorList>
            <person name="Okamura Y."/>
        </authorList>
    </citation>
    <scope>NUCLEOTIDE SEQUENCE</scope>
</reference>
<evidence type="ECO:0000256" key="3">
    <source>
        <dbReference type="ARBA" id="ARBA00022679"/>
    </source>
</evidence>
<dbReference type="EMBL" id="CALOZG010000001">
    <property type="protein sequence ID" value="CAH3876038.1"/>
    <property type="molecule type" value="Genomic_DNA"/>
</dbReference>
<dbReference type="PANTHER" id="PTHR48043">
    <property type="entry name" value="EG:EG0003.4 PROTEIN-RELATED"/>
    <property type="match status" value="1"/>
</dbReference>
<dbReference type="Gene3D" id="3.40.50.2000">
    <property type="entry name" value="Glycogen Phosphorylase B"/>
    <property type="match status" value="1"/>
</dbReference>
<organism evidence="4 5">
    <name type="scientific">Pieris brassicae</name>
    <name type="common">White butterfly</name>
    <name type="synonym">Large white butterfly</name>
    <dbReference type="NCBI Taxonomy" id="7116"/>
    <lineage>
        <taxon>Eukaryota</taxon>
        <taxon>Metazoa</taxon>
        <taxon>Ecdysozoa</taxon>
        <taxon>Arthropoda</taxon>
        <taxon>Hexapoda</taxon>
        <taxon>Insecta</taxon>
        <taxon>Pterygota</taxon>
        <taxon>Neoptera</taxon>
        <taxon>Endopterygota</taxon>
        <taxon>Lepidoptera</taxon>
        <taxon>Glossata</taxon>
        <taxon>Ditrysia</taxon>
        <taxon>Papilionoidea</taxon>
        <taxon>Pieridae</taxon>
        <taxon>Pierinae</taxon>
        <taxon>Pieris</taxon>
    </lineage>
</organism>
<evidence type="ECO:0000313" key="5">
    <source>
        <dbReference type="Proteomes" id="UP001152562"/>
    </source>
</evidence>
<keyword evidence="2" id="KW-0328">Glycosyltransferase</keyword>
<proteinExistence type="inferred from homology"/>
<dbReference type="InterPro" id="IPR002213">
    <property type="entry name" value="UDP_glucos_trans"/>
</dbReference>
<keyword evidence="3" id="KW-0808">Transferase</keyword>
<comment type="caution">
    <text evidence="4">The sequence shown here is derived from an EMBL/GenBank/DDBJ whole genome shotgun (WGS) entry which is preliminary data.</text>
</comment>
<evidence type="ECO:0000256" key="1">
    <source>
        <dbReference type="ARBA" id="ARBA00009995"/>
    </source>
</evidence>
<protein>
    <recommendedName>
        <fullName evidence="6">Glucuronosyltransferase</fullName>
    </recommendedName>
</protein>
<dbReference type="SUPFAM" id="SSF53756">
    <property type="entry name" value="UDP-Glycosyltransferase/glycogen phosphorylase"/>
    <property type="match status" value="1"/>
</dbReference>
<dbReference type="AlphaFoldDB" id="A0A9P0SN16"/>
<sequence>MEAVTFGKPIVAIPVFADHRSNAAAVEAAGIGVILPISDLQENNFVRGIEIVLSQRVRERARLVSSMWHDREQLPLDTAVYWTERIKYCNGNDDKALISKRSPLVAGERKRVKSIAEYKSLQISG</sequence>
<keyword evidence="5" id="KW-1185">Reference proteome</keyword>
<comment type="similarity">
    <text evidence="1">Belongs to the UDP-glycosyltransferase family.</text>
</comment>
<evidence type="ECO:0000313" key="4">
    <source>
        <dbReference type="EMBL" id="CAH3876038.1"/>
    </source>
</evidence>
<dbReference type="GO" id="GO:0008194">
    <property type="term" value="F:UDP-glycosyltransferase activity"/>
    <property type="evidence" value="ECO:0007669"/>
    <property type="project" value="InterPro"/>
</dbReference>
<dbReference type="InterPro" id="IPR050271">
    <property type="entry name" value="UDP-glycosyltransferase"/>
</dbReference>
<dbReference type="PANTHER" id="PTHR48043:SF114">
    <property type="entry name" value="IP04436P-RELATED"/>
    <property type="match status" value="1"/>
</dbReference>
<name>A0A9P0SN16_PIEBR</name>